<reference evidence="5 6" key="1">
    <citation type="submission" date="2019-01" db="EMBL/GenBank/DDBJ databases">
        <title>Sequencing of cultivated peanut Arachis hypogaea provides insights into genome evolution and oil improvement.</title>
        <authorList>
            <person name="Chen X."/>
        </authorList>
    </citation>
    <scope>NUCLEOTIDE SEQUENCE [LARGE SCALE GENOMIC DNA]</scope>
    <source>
        <strain evidence="6">cv. Fuhuasheng</strain>
        <tissue evidence="5">Leaves</tissue>
    </source>
</reference>
<dbReference type="OrthoDB" id="1427929at2759"/>
<accession>A0A444ZLK9</accession>
<dbReference type="InterPro" id="IPR003653">
    <property type="entry name" value="Peptidase_C48_C"/>
</dbReference>
<keyword evidence="3" id="KW-0378">Hydrolase</keyword>
<dbReference type="AlphaFoldDB" id="A0A444ZLK9"/>
<feature type="domain" description="Ubiquitin-like protease family profile" evidence="4">
    <location>
        <begin position="14"/>
        <end position="197"/>
    </location>
</feature>
<dbReference type="GO" id="GO:0008234">
    <property type="term" value="F:cysteine-type peptidase activity"/>
    <property type="evidence" value="ECO:0007669"/>
    <property type="project" value="InterPro"/>
</dbReference>
<dbReference type="Gene3D" id="3.40.395.10">
    <property type="entry name" value="Adenoviral Proteinase, Chain A"/>
    <property type="match status" value="1"/>
</dbReference>
<protein>
    <recommendedName>
        <fullName evidence="4">Ubiquitin-like protease family profile domain-containing protein</fullName>
    </recommendedName>
</protein>
<comment type="similarity">
    <text evidence="1">Belongs to the peptidase C48 family.</text>
</comment>
<organism evidence="5 6">
    <name type="scientific">Arachis hypogaea</name>
    <name type="common">Peanut</name>
    <dbReference type="NCBI Taxonomy" id="3818"/>
    <lineage>
        <taxon>Eukaryota</taxon>
        <taxon>Viridiplantae</taxon>
        <taxon>Streptophyta</taxon>
        <taxon>Embryophyta</taxon>
        <taxon>Tracheophyta</taxon>
        <taxon>Spermatophyta</taxon>
        <taxon>Magnoliopsida</taxon>
        <taxon>eudicotyledons</taxon>
        <taxon>Gunneridae</taxon>
        <taxon>Pentapetalae</taxon>
        <taxon>rosids</taxon>
        <taxon>fabids</taxon>
        <taxon>Fabales</taxon>
        <taxon>Fabaceae</taxon>
        <taxon>Papilionoideae</taxon>
        <taxon>50 kb inversion clade</taxon>
        <taxon>dalbergioids sensu lato</taxon>
        <taxon>Dalbergieae</taxon>
        <taxon>Pterocarpus clade</taxon>
        <taxon>Arachis</taxon>
    </lineage>
</organism>
<keyword evidence="6" id="KW-1185">Reference proteome</keyword>
<dbReference type="Gramene" id="arahy.Tifrunner.gnm2.ann2.Ah14g382700.1">
    <property type="protein sequence ID" value="arahy.Tifrunner.gnm2.ann2.Ah14g382700.1-CDS"/>
    <property type="gene ID" value="arahy.Tifrunner.gnm2.ann2.Ah14g382700"/>
</dbReference>
<dbReference type="SUPFAM" id="SSF54001">
    <property type="entry name" value="Cysteine proteinases"/>
    <property type="match status" value="1"/>
</dbReference>
<evidence type="ECO:0000259" key="4">
    <source>
        <dbReference type="PROSITE" id="PS50600"/>
    </source>
</evidence>
<dbReference type="GO" id="GO:0006508">
    <property type="term" value="P:proteolysis"/>
    <property type="evidence" value="ECO:0007669"/>
    <property type="project" value="UniProtKB-KW"/>
</dbReference>
<dbReference type="SMR" id="A0A444ZLK9"/>
<dbReference type="Proteomes" id="UP000289738">
    <property type="component" value="Chromosome B04"/>
</dbReference>
<evidence type="ECO:0000256" key="2">
    <source>
        <dbReference type="ARBA" id="ARBA00022670"/>
    </source>
</evidence>
<dbReference type="InterPro" id="IPR038765">
    <property type="entry name" value="Papain-like_cys_pep_sf"/>
</dbReference>
<keyword evidence="2" id="KW-0645">Protease</keyword>
<evidence type="ECO:0000313" key="5">
    <source>
        <dbReference type="EMBL" id="RYR15056.1"/>
    </source>
</evidence>
<name>A0A444ZLK9_ARAHY</name>
<dbReference type="PROSITE" id="PS50600">
    <property type="entry name" value="ULP_PROTEASE"/>
    <property type="match status" value="1"/>
</dbReference>
<gene>
    <name evidence="5" type="ORF">Ahy_B04g071793</name>
</gene>
<sequence length="197" mass="22183">MGDPMEELVRFGHCVLQRHNILTLQPPHMPDDNIFEMFALRVSLATRGNDGVEFWTLPPGFAIDFREGRSVEELASRYKERWMRPSNSLNYIYIPVKDACGHWYLAVVAFRERTLYHLDASMDEEGSVSRKLFVRNLGEALSRLVAIGEYSSPLAKKAAEITCFSIASADGLPMGQPKGSMCNLGTQLDGYGWCFPT</sequence>
<dbReference type="EMBL" id="SDMP01000014">
    <property type="protein sequence ID" value="RYR15056.1"/>
    <property type="molecule type" value="Genomic_DNA"/>
</dbReference>
<comment type="caution">
    <text evidence="5">The sequence shown here is derived from an EMBL/GenBank/DDBJ whole genome shotgun (WGS) entry which is preliminary data.</text>
</comment>
<evidence type="ECO:0000256" key="1">
    <source>
        <dbReference type="ARBA" id="ARBA00005234"/>
    </source>
</evidence>
<dbReference type="Pfam" id="PF02902">
    <property type="entry name" value="Peptidase_C48"/>
    <property type="match status" value="1"/>
</dbReference>
<evidence type="ECO:0000313" key="6">
    <source>
        <dbReference type="Proteomes" id="UP000289738"/>
    </source>
</evidence>
<evidence type="ECO:0000256" key="3">
    <source>
        <dbReference type="ARBA" id="ARBA00022801"/>
    </source>
</evidence>
<proteinExistence type="inferred from homology"/>